<comment type="similarity">
    <text evidence="1">Belongs to the SNAP family.</text>
</comment>
<dbReference type="Proteomes" id="UP000315116">
    <property type="component" value="Segment"/>
</dbReference>
<name>A0A1V0S7M7_CNPV</name>
<dbReference type="CDD" id="cd15832">
    <property type="entry name" value="SNAP"/>
    <property type="match status" value="1"/>
</dbReference>
<dbReference type="PRINTS" id="PR00448">
    <property type="entry name" value="NSFATTACHMNT"/>
</dbReference>
<dbReference type="GO" id="GO:0035494">
    <property type="term" value="P:SNARE complex disassembly"/>
    <property type="evidence" value="ECO:0007669"/>
    <property type="project" value="TreeGrafter"/>
</dbReference>
<dbReference type="GO" id="GO:0015031">
    <property type="term" value="P:protein transport"/>
    <property type="evidence" value="ECO:0007669"/>
    <property type="project" value="UniProtKB-KW"/>
</dbReference>
<dbReference type="GO" id="GO:0005483">
    <property type="term" value="F:soluble NSF attachment protein activity"/>
    <property type="evidence" value="ECO:0007669"/>
    <property type="project" value="TreeGrafter"/>
</dbReference>
<evidence type="ECO:0000256" key="1">
    <source>
        <dbReference type="ARBA" id="ARBA00010050"/>
    </source>
</evidence>
<dbReference type="EMBL" id="KX857216">
    <property type="protein sequence ID" value="ARF02633.1"/>
    <property type="molecule type" value="Genomic_DNA"/>
</dbReference>
<accession>A0A1V0S7M7</accession>
<dbReference type="Pfam" id="PF14938">
    <property type="entry name" value="SNAP"/>
    <property type="match status" value="1"/>
</dbReference>
<keyword evidence="3" id="KW-0653">Protein transport</keyword>
<dbReference type="PANTHER" id="PTHR13768">
    <property type="entry name" value="SOLUBLE NSF ATTACHMENT PROTEIN SNAP"/>
    <property type="match status" value="1"/>
</dbReference>
<evidence type="ECO:0000313" key="4">
    <source>
        <dbReference type="EMBL" id="ARF02633.1"/>
    </source>
</evidence>
<dbReference type="SUPFAM" id="SSF48452">
    <property type="entry name" value="TPR-like"/>
    <property type="match status" value="1"/>
</dbReference>
<organism evidence="4 5">
    <name type="scientific">Shearwaterpox virus</name>
    <dbReference type="NCBI Taxonomy" id="1974596"/>
    <lineage>
        <taxon>Viruses</taxon>
        <taxon>Varidnaviria</taxon>
        <taxon>Bamfordvirae</taxon>
        <taxon>Nucleocytoviricota</taxon>
        <taxon>Pokkesviricetes</taxon>
        <taxon>Chitovirales</taxon>
        <taxon>Poxviridae</taxon>
        <taxon>Chordopoxvirinae</taxon>
        <taxon>Avipoxvirus</taxon>
        <taxon>Avipoxvirus canarypox</taxon>
        <taxon>Canarypox virus</taxon>
    </lineage>
</organism>
<proteinExistence type="inferred from homology"/>
<sequence length="304" mass="35329">MNYTGLLSYQSPEEIKEKAIKLLEHVENKVRKSRSFFNRLFGHTIDFEEAAEIVTRAANLFKYIEMWKSSGDAFVRSAQLLLYNNQYSMNAASNFVNASKVFKRIDNYEAINCMYNAIDIYVNKGNFYTAAKCYMDIAEIYDKDLFETDKAIEHYEKASDYYRGDGNNKLSGDCTLRAAMLYVQREEFMKAATMYEQVGYDRVDTELLRYGVKKQFFYAVICNLCVDIINAKSALDKYKSAYPVFKDFIECKLIEKLLDAYDNEDVDAFTEAIREHDNVSKIEDVMVTMLLRIKKSITENKSLC</sequence>
<evidence type="ECO:0000256" key="2">
    <source>
        <dbReference type="ARBA" id="ARBA00022448"/>
    </source>
</evidence>
<reference evidence="4 5" key="1">
    <citation type="journal article" date="2017" name="BMC Genomics">
        <title>Genomic characterization of two novel pathogenic avipoxviruses isolated from pacific shearwaters (Ardenna spp.).</title>
        <authorList>
            <person name="Sarker S."/>
            <person name="Das S."/>
            <person name="Lavers J.L."/>
            <person name="Hutton I."/>
            <person name="Helbig K."/>
            <person name="Imbery J."/>
            <person name="Upton C."/>
            <person name="Raidal S.R."/>
        </authorList>
    </citation>
    <scope>NUCLEOTIDE SEQUENCE [LARGE SCALE GENOMIC DNA]</scope>
    <source>
        <strain evidence="4 5">SWPV-1</strain>
    </source>
</reference>
<dbReference type="Gene3D" id="1.25.40.10">
    <property type="entry name" value="Tetratricopeptide repeat domain"/>
    <property type="match status" value="1"/>
</dbReference>
<protein>
    <submittedName>
        <fullName evidence="4">SWPV1-016</fullName>
    </submittedName>
</protein>
<dbReference type="InterPro" id="IPR011990">
    <property type="entry name" value="TPR-like_helical_dom_sf"/>
</dbReference>
<dbReference type="PANTHER" id="PTHR13768:SF8">
    <property type="entry name" value="ALPHA-SOLUBLE NSF ATTACHMENT PROTEIN"/>
    <property type="match status" value="1"/>
</dbReference>
<dbReference type="InterPro" id="IPR000744">
    <property type="entry name" value="NSF_attach"/>
</dbReference>
<gene>
    <name evidence="4" type="primary">SWPV1-016</name>
</gene>
<dbReference type="GO" id="GO:0019905">
    <property type="term" value="F:syntaxin binding"/>
    <property type="evidence" value="ECO:0007669"/>
    <property type="project" value="TreeGrafter"/>
</dbReference>
<keyword evidence="2" id="KW-0813">Transport</keyword>
<evidence type="ECO:0000256" key="3">
    <source>
        <dbReference type="ARBA" id="ARBA00022927"/>
    </source>
</evidence>
<evidence type="ECO:0000313" key="5">
    <source>
        <dbReference type="Proteomes" id="UP000315116"/>
    </source>
</evidence>